<feature type="chain" id="PRO_5035178406" description="Subtilisin" evidence="2">
    <location>
        <begin position="17"/>
        <end position="807"/>
    </location>
</feature>
<evidence type="ECO:0008006" key="5">
    <source>
        <dbReference type="Google" id="ProtNLM"/>
    </source>
</evidence>
<feature type="signal peptide" evidence="2">
    <location>
        <begin position="1"/>
        <end position="16"/>
    </location>
</feature>
<name>A0A8J2WWX7_9STRA</name>
<evidence type="ECO:0000256" key="2">
    <source>
        <dbReference type="SAM" id="SignalP"/>
    </source>
</evidence>
<feature type="region of interest" description="Disordered" evidence="1">
    <location>
        <begin position="248"/>
        <end position="272"/>
    </location>
</feature>
<gene>
    <name evidence="3" type="ORF">PECAL_3P06850</name>
</gene>
<evidence type="ECO:0000256" key="1">
    <source>
        <dbReference type="SAM" id="MobiDB-lite"/>
    </source>
</evidence>
<evidence type="ECO:0000313" key="4">
    <source>
        <dbReference type="Proteomes" id="UP000789595"/>
    </source>
</evidence>
<keyword evidence="2" id="KW-0732">Signal</keyword>
<reference evidence="3" key="1">
    <citation type="submission" date="2021-11" db="EMBL/GenBank/DDBJ databases">
        <authorList>
            <consortium name="Genoscope - CEA"/>
            <person name="William W."/>
        </authorList>
    </citation>
    <scope>NUCLEOTIDE SEQUENCE</scope>
</reference>
<dbReference type="Proteomes" id="UP000789595">
    <property type="component" value="Unassembled WGS sequence"/>
</dbReference>
<organism evidence="3 4">
    <name type="scientific">Pelagomonas calceolata</name>
    <dbReference type="NCBI Taxonomy" id="35677"/>
    <lineage>
        <taxon>Eukaryota</taxon>
        <taxon>Sar</taxon>
        <taxon>Stramenopiles</taxon>
        <taxon>Ochrophyta</taxon>
        <taxon>Pelagophyceae</taxon>
        <taxon>Pelagomonadales</taxon>
        <taxon>Pelagomonadaceae</taxon>
        <taxon>Pelagomonas</taxon>
    </lineage>
</organism>
<feature type="compositionally biased region" description="Basic and acidic residues" evidence="1">
    <location>
        <begin position="260"/>
        <end position="272"/>
    </location>
</feature>
<dbReference type="EMBL" id="CAKKNE010000003">
    <property type="protein sequence ID" value="CAH0370779.1"/>
    <property type="molecule type" value="Genomic_DNA"/>
</dbReference>
<keyword evidence="4" id="KW-1185">Reference proteome</keyword>
<accession>A0A8J2WWX7</accession>
<evidence type="ECO:0000313" key="3">
    <source>
        <dbReference type="EMBL" id="CAH0370779.1"/>
    </source>
</evidence>
<feature type="region of interest" description="Disordered" evidence="1">
    <location>
        <begin position="281"/>
        <end position="300"/>
    </location>
</feature>
<protein>
    <recommendedName>
        <fullName evidence="5">Subtilisin</fullName>
    </recommendedName>
</protein>
<proteinExistence type="predicted"/>
<comment type="caution">
    <text evidence="3">The sequence shown here is derived from an EMBL/GenBank/DDBJ whole genome shotgun (WGS) entry which is preliminary data.</text>
</comment>
<sequence length="807" mass="87222">MRLLWLLLASSYHACADPELVEAAIRRMEERGQHDLVEDVRRRLAEQEGKEDEFEQHYAAAVHLQRRAEAAEAAPQQTGSADPQTAALMAQIRAQEATKQQQLPDAGDVLAKIRAFEARNSKPQNDLAALAASFGAEKARGPSQGVEVGHDAAALMAQIRRQEAQKGGAGVAGADDAAQLMAKIRADEAKKGAAVMPGGDDAAALMAAIRQQEAQSRVTGAAPDAAALMKEMQASSEAATPAAAQLVQELQKPQEEEESATEKAAKSGDVELLKQAIRGEEAKAKKQARRRKEGTVPKGARASVSFSLERRADSVEEAGAPIVITWVSTREDKKEGQVALLNEEAPAVQFKALVGSRFRARKQSTGEPIIDFVVEFRDENFTVPAPPGTKLYKDTPPLPPNVEKSQASIKAGKALAAFEKKSRVSPPPMVNLTKTPKACDTAGLSAAFMGTTQARGGRILLVLRGEAFRGLHHGVEVLDEGVSVRTAELRRGLVCTPHSYKLQEAVSKAQMERIVKPLEKRDMAVDIIVASPGCSNAPVSDKMKKRWWADLQRWYGSNLKEAVLLDGVGHRNHLIEAVDAALRVSQTEIYRSILIWRIDVAPLAPLSAPPKKFGDAPTDYLDADNDEIAGVGHGYAWAFPAAILSCFRAVLDNCWVAGSTGDWAHSCAAHAAAASGLALRRGPWCYLKPKETRPWFSSATVEQAAGASQLAGWQRDRGYNVSVGMEEVRTWPWLCPRPAAPVSLKDDVDRAFCDHLEAVDEDLDCDADEADAEFCARLLTPALRPALDDDNVRAQFRCGGAARRGEL</sequence>
<dbReference type="AlphaFoldDB" id="A0A8J2WWX7"/>